<gene>
    <name evidence="1" type="ORF">MUN76_15390</name>
</gene>
<dbReference type="EMBL" id="CP095043">
    <property type="protein sequence ID" value="UOQ60392.1"/>
    <property type="molecule type" value="Genomic_DNA"/>
</dbReference>
<reference evidence="1 2" key="1">
    <citation type="submission" date="2022-04" db="EMBL/GenBank/DDBJ databases">
        <title>Leucobacter sp. isolated from rhizosphere of onion.</title>
        <authorList>
            <person name="Won M."/>
            <person name="Lee C.-M."/>
            <person name="Woen H.-Y."/>
            <person name="Kwon S.-W."/>
        </authorList>
    </citation>
    <scope>NUCLEOTIDE SEQUENCE [LARGE SCALE GENOMIC DNA]</scope>
    <source>
        <strain evidence="1 2">H25R-14</strain>
    </source>
</reference>
<name>A0ABY4FVV1_9MICO</name>
<sequence length="424" mass="45477">MLRYIVERIADGEFLDLELPITVSGAGVAVNGPGSLSGTVAPDVGGLRDDAGVLIIDPYATLIHEEADGVIRGTWLVTRSELDGAVWSVEGAGFSSFFRDRPYEGEYRGVQVDPVAVARHVVTHAQSFVSADLGVTVVGSSTVKVGSTSDNAEIAAQAAADAAKAAVESTKAALEAARAAAKADPSPANKAVVETRKAAADAAAATKKTRDEALKVAKETVREDGGAWKILWWDTPDCFQAMQEAVDAAGMEWVEWSGWNSDRTAILKEIRVVPRVGRKQDGLQFVEGDNIVETVVVEDDADLYANKVIAIGAGEGRDALRVTIPGSDNRRSKPHVLDAKNVTKLSVLERMARAELDARMRRLRVDAIRVDASHPNAERGTFGVGDTILVDAEVGWIGRQRLWQRIEEIEWVGLDVCDLMLGDA</sequence>
<keyword evidence="2" id="KW-1185">Reference proteome</keyword>
<dbReference type="RefSeq" id="WP_244685986.1">
    <property type="nucleotide sequence ID" value="NZ_CP095043.1"/>
</dbReference>
<evidence type="ECO:0000313" key="1">
    <source>
        <dbReference type="EMBL" id="UOQ60392.1"/>
    </source>
</evidence>
<evidence type="ECO:0008006" key="3">
    <source>
        <dbReference type="Google" id="ProtNLM"/>
    </source>
</evidence>
<proteinExistence type="predicted"/>
<dbReference type="Proteomes" id="UP000831775">
    <property type="component" value="Chromosome"/>
</dbReference>
<organism evidence="1 2">
    <name type="scientific">Leucobacter rhizosphaerae</name>
    <dbReference type="NCBI Taxonomy" id="2932245"/>
    <lineage>
        <taxon>Bacteria</taxon>
        <taxon>Bacillati</taxon>
        <taxon>Actinomycetota</taxon>
        <taxon>Actinomycetes</taxon>
        <taxon>Micrococcales</taxon>
        <taxon>Microbacteriaceae</taxon>
        <taxon>Leucobacter</taxon>
    </lineage>
</organism>
<protein>
    <recommendedName>
        <fullName evidence="3">Minor tail protein</fullName>
    </recommendedName>
</protein>
<evidence type="ECO:0000313" key="2">
    <source>
        <dbReference type="Proteomes" id="UP000831775"/>
    </source>
</evidence>
<accession>A0ABY4FVV1</accession>